<feature type="region of interest" description="Disordered" evidence="1">
    <location>
        <begin position="114"/>
        <end position="133"/>
    </location>
</feature>
<organism evidence="4 5">
    <name type="scientific">Posidoniimonas corsicana</name>
    <dbReference type="NCBI Taxonomy" id="1938618"/>
    <lineage>
        <taxon>Bacteria</taxon>
        <taxon>Pseudomonadati</taxon>
        <taxon>Planctomycetota</taxon>
        <taxon>Planctomycetia</taxon>
        <taxon>Pirellulales</taxon>
        <taxon>Lacipirellulaceae</taxon>
        <taxon>Posidoniimonas</taxon>
    </lineage>
</organism>
<dbReference type="InterPro" id="IPR013783">
    <property type="entry name" value="Ig-like_fold"/>
</dbReference>
<evidence type="ECO:0000313" key="4">
    <source>
        <dbReference type="EMBL" id="TWT30352.1"/>
    </source>
</evidence>
<feature type="signal peptide" evidence="2">
    <location>
        <begin position="1"/>
        <end position="23"/>
    </location>
</feature>
<gene>
    <name evidence="4" type="ORF">KOR34_49110</name>
</gene>
<dbReference type="EMBL" id="SIHJ01000005">
    <property type="protein sequence ID" value="TWT30352.1"/>
    <property type="molecule type" value="Genomic_DNA"/>
</dbReference>
<evidence type="ECO:0000256" key="2">
    <source>
        <dbReference type="SAM" id="SignalP"/>
    </source>
</evidence>
<keyword evidence="2" id="KW-0732">Signal</keyword>
<evidence type="ECO:0000259" key="3">
    <source>
        <dbReference type="Pfam" id="PF07705"/>
    </source>
</evidence>
<protein>
    <recommendedName>
        <fullName evidence="3">CARDB domain-containing protein</fullName>
    </recommendedName>
</protein>
<dbReference type="OrthoDB" id="10014193at2"/>
<comment type="caution">
    <text evidence="4">The sequence shown here is derived from an EMBL/GenBank/DDBJ whole genome shotgun (WGS) entry which is preliminary data.</text>
</comment>
<feature type="chain" id="PRO_5023073998" description="CARDB domain-containing protein" evidence="2">
    <location>
        <begin position="24"/>
        <end position="133"/>
    </location>
</feature>
<dbReference type="RefSeq" id="WP_146568707.1">
    <property type="nucleotide sequence ID" value="NZ_SIHJ01000005.1"/>
</dbReference>
<feature type="compositionally biased region" description="Basic and acidic residues" evidence="1">
    <location>
        <begin position="114"/>
        <end position="127"/>
    </location>
</feature>
<feature type="domain" description="CARDB" evidence="3">
    <location>
        <begin position="49"/>
        <end position="130"/>
    </location>
</feature>
<proteinExistence type="predicted"/>
<reference evidence="4 5" key="1">
    <citation type="submission" date="2019-02" db="EMBL/GenBank/DDBJ databases">
        <title>Deep-cultivation of Planctomycetes and their phenomic and genomic characterization uncovers novel biology.</title>
        <authorList>
            <person name="Wiegand S."/>
            <person name="Jogler M."/>
            <person name="Boedeker C."/>
            <person name="Pinto D."/>
            <person name="Vollmers J."/>
            <person name="Rivas-Marin E."/>
            <person name="Kohn T."/>
            <person name="Peeters S.H."/>
            <person name="Heuer A."/>
            <person name="Rast P."/>
            <person name="Oberbeckmann S."/>
            <person name="Bunk B."/>
            <person name="Jeske O."/>
            <person name="Meyerdierks A."/>
            <person name="Storesund J.E."/>
            <person name="Kallscheuer N."/>
            <person name="Luecker S."/>
            <person name="Lage O.M."/>
            <person name="Pohl T."/>
            <person name="Merkel B.J."/>
            <person name="Hornburger P."/>
            <person name="Mueller R.-W."/>
            <person name="Bruemmer F."/>
            <person name="Labrenz M."/>
            <person name="Spormann A.M."/>
            <person name="Op Den Camp H."/>
            <person name="Overmann J."/>
            <person name="Amann R."/>
            <person name="Jetten M.S.M."/>
            <person name="Mascher T."/>
            <person name="Medema M.H."/>
            <person name="Devos D.P."/>
            <person name="Kaster A.-K."/>
            <person name="Ovreas L."/>
            <person name="Rohde M."/>
            <person name="Galperin M.Y."/>
            <person name="Jogler C."/>
        </authorList>
    </citation>
    <scope>NUCLEOTIDE SEQUENCE [LARGE SCALE GENOMIC DNA]</scope>
    <source>
        <strain evidence="4 5">KOR34</strain>
    </source>
</reference>
<dbReference type="Gene3D" id="2.60.40.10">
    <property type="entry name" value="Immunoglobulins"/>
    <property type="match status" value="1"/>
</dbReference>
<dbReference type="AlphaFoldDB" id="A0A5C5UY00"/>
<keyword evidence="5" id="KW-1185">Reference proteome</keyword>
<dbReference type="Proteomes" id="UP000316714">
    <property type="component" value="Unassembled WGS sequence"/>
</dbReference>
<name>A0A5C5UY00_9BACT</name>
<dbReference type="InterPro" id="IPR011635">
    <property type="entry name" value="CARDB"/>
</dbReference>
<accession>A0A5C5UY00</accession>
<evidence type="ECO:0000256" key="1">
    <source>
        <dbReference type="SAM" id="MobiDB-lite"/>
    </source>
</evidence>
<sequence precursor="true">MQRVLFALAGLVLAASSLPGAQAQQPRQNQGLPKVDFQIGQIGPLGQGIAIQVKNGGFAMSPPTSVSVNVHDVQSRRLLLAKSLNVPAMHPGQTRRVIVVPSSTQGVMVRAQIDPRNRVPETNERNNTRTARQ</sequence>
<evidence type="ECO:0000313" key="5">
    <source>
        <dbReference type="Proteomes" id="UP000316714"/>
    </source>
</evidence>
<dbReference type="Pfam" id="PF07705">
    <property type="entry name" value="CARDB"/>
    <property type="match status" value="1"/>
</dbReference>